<dbReference type="AlphaFoldDB" id="A0A1F2UG92"/>
<reference evidence="2 3" key="1">
    <citation type="journal article" date="2016" name="Nat. Commun.">
        <title>Thousands of microbial genomes shed light on interconnected biogeochemical processes in an aquifer system.</title>
        <authorList>
            <person name="Anantharaman K."/>
            <person name="Brown C.T."/>
            <person name="Hug L.A."/>
            <person name="Sharon I."/>
            <person name="Castelle C.J."/>
            <person name="Probst A.J."/>
            <person name="Thomas B.C."/>
            <person name="Singh A."/>
            <person name="Wilkins M.J."/>
            <person name="Karaoz U."/>
            <person name="Brodie E.L."/>
            <person name="Williams K.H."/>
            <person name="Hubbard S.S."/>
            <person name="Banfield J.F."/>
        </authorList>
    </citation>
    <scope>NUCLEOTIDE SEQUENCE [LARGE SCALE GENOMIC DNA]</scope>
</reference>
<dbReference type="Pfam" id="PF03364">
    <property type="entry name" value="Polyketide_cyc"/>
    <property type="match status" value="1"/>
</dbReference>
<dbReference type="InterPro" id="IPR005031">
    <property type="entry name" value="COQ10_START"/>
</dbReference>
<evidence type="ECO:0000313" key="2">
    <source>
        <dbReference type="EMBL" id="OFW32057.1"/>
    </source>
</evidence>
<gene>
    <name evidence="2" type="ORF">A2074_04005</name>
</gene>
<organism evidence="2 3">
    <name type="scientific">Candidatus Aquicultor primus</name>
    <dbReference type="NCBI Taxonomy" id="1797195"/>
    <lineage>
        <taxon>Bacteria</taxon>
        <taxon>Bacillati</taxon>
        <taxon>Actinomycetota</taxon>
        <taxon>Candidatus Aquicultoria</taxon>
        <taxon>Candidatus Aquicultorales</taxon>
        <taxon>Candidatus Aquicultoraceae</taxon>
        <taxon>Candidatus Aquicultor</taxon>
    </lineage>
</organism>
<name>A0A1F2UG92_9ACTN</name>
<dbReference type="Gene3D" id="3.30.530.20">
    <property type="match status" value="1"/>
</dbReference>
<dbReference type="InterPro" id="IPR023393">
    <property type="entry name" value="START-like_dom_sf"/>
</dbReference>
<sequence length="151" mass="17307">MPLIEETINVQMSTVELFPIISDFEKYPDMMADVKKVTILERGAGYTVSEWINEIDGRVIKWVEKDLIKPEENRIDFEQVKGDLKTFEGFWQLDEAGDDTKITFSISFEFGIPMLAPLLHPLLSKKLRENMKQMLADIKIKAEGQVAGIVE</sequence>
<dbReference type="Proteomes" id="UP000178086">
    <property type="component" value="Unassembled WGS sequence"/>
</dbReference>
<dbReference type="EMBL" id="MELI01000105">
    <property type="protein sequence ID" value="OFW32057.1"/>
    <property type="molecule type" value="Genomic_DNA"/>
</dbReference>
<proteinExistence type="predicted"/>
<accession>A0A1F2UG92</accession>
<dbReference type="SUPFAM" id="SSF55961">
    <property type="entry name" value="Bet v1-like"/>
    <property type="match status" value="1"/>
</dbReference>
<comment type="caution">
    <text evidence="2">The sequence shown here is derived from an EMBL/GenBank/DDBJ whole genome shotgun (WGS) entry which is preliminary data.</text>
</comment>
<feature type="domain" description="Coenzyme Q-binding protein COQ10 START" evidence="1">
    <location>
        <begin position="16"/>
        <end position="133"/>
    </location>
</feature>
<evidence type="ECO:0000313" key="3">
    <source>
        <dbReference type="Proteomes" id="UP000178086"/>
    </source>
</evidence>
<evidence type="ECO:0000259" key="1">
    <source>
        <dbReference type="Pfam" id="PF03364"/>
    </source>
</evidence>
<protein>
    <recommendedName>
        <fullName evidence="1">Coenzyme Q-binding protein COQ10 START domain-containing protein</fullName>
    </recommendedName>
</protein>